<sequence length="122" mass="14142">MSTRKKIFKGSSDLIIINEDGTINDEALINSIPTTNTITKQSSTSTKSSTEPSITNYHQGEMIDFETYLDIKPSEESIDHQEEETINKQLEEENDRKIQELMKKKNIKLSHNYKPFFENKKE</sequence>
<organism evidence="4">
    <name type="scientific">Naegleria gruberi</name>
    <name type="common">Amoeba</name>
    <dbReference type="NCBI Taxonomy" id="5762"/>
    <lineage>
        <taxon>Eukaryota</taxon>
        <taxon>Discoba</taxon>
        <taxon>Heterolobosea</taxon>
        <taxon>Tetramitia</taxon>
        <taxon>Eutetramitia</taxon>
        <taxon>Vahlkampfiidae</taxon>
        <taxon>Naegleria</taxon>
    </lineage>
</organism>
<dbReference type="Proteomes" id="UP000006671">
    <property type="component" value="Unassembled WGS sequence"/>
</dbReference>
<accession>D2VAH5</accession>
<feature type="coiled-coil region" evidence="1">
    <location>
        <begin position="80"/>
        <end position="107"/>
    </location>
</feature>
<keyword evidence="1" id="KW-0175">Coiled coil</keyword>
<name>D2VAH5_NAEGR</name>
<feature type="region of interest" description="Disordered" evidence="2">
    <location>
        <begin position="38"/>
        <end position="59"/>
    </location>
</feature>
<dbReference type="EMBL" id="GG738860">
    <property type="protein sequence ID" value="EFC46074.1"/>
    <property type="molecule type" value="Genomic_DNA"/>
</dbReference>
<evidence type="ECO:0000313" key="3">
    <source>
        <dbReference type="EMBL" id="EFC46074.1"/>
    </source>
</evidence>
<dbReference type="VEuPathDB" id="AmoebaDB:NAEGRDRAFT_47965"/>
<gene>
    <name evidence="3" type="ORF">NAEGRDRAFT_47965</name>
</gene>
<protein>
    <submittedName>
        <fullName evidence="3">Predicted protein</fullName>
    </submittedName>
</protein>
<evidence type="ECO:0000313" key="4">
    <source>
        <dbReference type="Proteomes" id="UP000006671"/>
    </source>
</evidence>
<dbReference type="InParanoid" id="D2VAH5"/>
<proteinExistence type="predicted"/>
<feature type="compositionally biased region" description="Low complexity" evidence="2">
    <location>
        <begin position="38"/>
        <end position="55"/>
    </location>
</feature>
<dbReference type="AlphaFoldDB" id="D2VAH5"/>
<dbReference type="GeneID" id="8859151"/>
<dbReference type="KEGG" id="ngr:NAEGRDRAFT_47965"/>
<dbReference type="RefSeq" id="XP_002678818.1">
    <property type="nucleotide sequence ID" value="XM_002678772.1"/>
</dbReference>
<evidence type="ECO:0000256" key="1">
    <source>
        <dbReference type="SAM" id="Coils"/>
    </source>
</evidence>
<evidence type="ECO:0000256" key="2">
    <source>
        <dbReference type="SAM" id="MobiDB-lite"/>
    </source>
</evidence>
<keyword evidence="4" id="KW-1185">Reference proteome</keyword>
<reference evidence="3 4" key="1">
    <citation type="journal article" date="2010" name="Cell">
        <title>The genome of Naegleria gruberi illuminates early eukaryotic versatility.</title>
        <authorList>
            <person name="Fritz-Laylin L.K."/>
            <person name="Prochnik S.E."/>
            <person name="Ginger M.L."/>
            <person name="Dacks J.B."/>
            <person name="Carpenter M.L."/>
            <person name="Field M.C."/>
            <person name="Kuo A."/>
            <person name="Paredez A."/>
            <person name="Chapman J."/>
            <person name="Pham J."/>
            <person name="Shu S."/>
            <person name="Neupane R."/>
            <person name="Cipriano M."/>
            <person name="Mancuso J."/>
            <person name="Tu H."/>
            <person name="Salamov A."/>
            <person name="Lindquist E."/>
            <person name="Shapiro H."/>
            <person name="Lucas S."/>
            <person name="Grigoriev I.V."/>
            <person name="Cande W.Z."/>
            <person name="Fulton C."/>
            <person name="Rokhsar D.S."/>
            <person name="Dawson S.C."/>
        </authorList>
    </citation>
    <scope>NUCLEOTIDE SEQUENCE [LARGE SCALE GENOMIC DNA]</scope>
    <source>
        <strain evidence="3 4">NEG-M</strain>
    </source>
</reference>